<comment type="similarity">
    <text evidence="1">Belongs to the peptidase C10 family.</text>
</comment>
<gene>
    <name evidence="7" type="ORF">ACI76L_06950</name>
</gene>
<dbReference type="InterPro" id="IPR000200">
    <property type="entry name" value="Peptidase_C10"/>
</dbReference>
<evidence type="ECO:0000256" key="4">
    <source>
        <dbReference type="ARBA" id="ARBA00022801"/>
    </source>
</evidence>
<keyword evidence="3" id="KW-0732">Signal</keyword>
<dbReference type="Pfam" id="PF13734">
    <property type="entry name" value="Inhibitor_I69"/>
    <property type="match status" value="1"/>
</dbReference>
<comment type="caution">
    <text evidence="7">The sequence shown here is derived from an EMBL/GenBank/DDBJ whole genome shotgun (WGS) entry which is preliminary data.</text>
</comment>
<protein>
    <submittedName>
        <fullName evidence="7">C10 family peptidase</fullName>
    </submittedName>
</protein>
<keyword evidence="4" id="KW-0378">Hydrolase</keyword>
<evidence type="ECO:0000313" key="7">
    <source>
        <dbReference type="EMBL" id="MFK8293516.1"/>
    </source>
</evidence>
<dbReference type="Proteomes" id="UP001622370">
    <property type="component" value="Unassembled WGS sequence"/>
</dbReference>
<dbReference type="RefSeq" id="WP_203966427.1">
    <property type="nucleotide sequence ID" value="NZ_BOPJ01000003.1"/>
</dbReference>
<sequence length="208" mass="23800">MALNFVTGVNVNSKNETIFSKKGSFRIEEFVGKDIDEIIVIPDQNNIPSLYVVTFKPVGYVIISATTKESPVLGFSVNSVFSLEDNLPEGFANWILGRLDLIQRLKYSEGIEVPSSIQDEWNAYMPREEDQISVYAGRKIIEKKPLLETKWGQYNNKFLADISCDGVMKKPPTGCVATAMAQIMKYHKFPRDRYDWDNMSTTDNFWYQ</sequence>
<feature type="domain" description="Spi protease inhibitor" evidence="6">
    <location>
        <begin position="44"/>
        <end position="94"/>
    </location>
</feature>
<dbReference type="InterPro" id="IPR044934">
    <property type="entry name" value="Streptopain_sf"/>
</dbReference>
<evidence type="ECO:0000256" key="1">
    <source>
        <dbReference type="ARBA" id="ARBA00009693"/>
    </source>
</evidence>
<dbReference type="Gene3D" id="3.90.70.50">
    <property type="entry name" value="Peptidase C10, streptopain"/>
    <property type="match status" value="1"/>
</dbReference>
<evidence type="ECO:0000256" key="5">
    <source>
        <dbReference type="ARBA" id="ARBA00022807"/>
    </source>
</evidence>
<keyword evidence="2" id="KW-0645">Protease</keyword>
<dbReference type="Pfam" id="PF01640">
    <property type="entry name" value="Peptidase_C10"/>
    <property type="match status" value="1"/>
</dbReference>
<dbReference type="SUPFAM" id="SSF54001">
    <property type="entry name" value="Cysteine proteinases"/>
    <property type="match status" value="1"/>
</dbReference>
<accession>A0ABW8QAW3</accession>
<dbReference type="InterPro" id="IPR038765">
    <property type="entry name" value="Papain-like_cys_pep_sf"/>
</dbReference>
<evidence type="ECO:0000259" key="6">
    <source>
        <dbReference type="Pfam" id="PF13734"/>
    </source>
</evidence>
<evidence type="ECO:0000256" key="2">
    <source>
        <dbReference type="ARBA" id="ARBA00022670"/>
    </source>
</evidence>
<proteinExistence type="inferred from homology"/>
<dbReference type="InterPro" id="IPR025896">
    <property type="entry name" value="Spi_Prtas-inh"/>
</dbReference>
<keyword evidence="8" id="KW-1185">Reference proteome</keyword>
<dbReference type="EMBL" id="JBJGWJ010000003">
    <property type="protein sequence ID" value="MFK8293516.1"/>
    <property type="molecule type" value="Genomic_DNA"/>
</dbReference>
<evidence type="ECO:0000313" key="8">
    <source>
        <dbReference type="Proteomes" id="UP001622370"/>
    </source>
</evidence>
<reference evidence="7 8" key="1">
    <citation type="journal article" date="2016" name="Sci. Rep.">
        <title>Whole genome sequencing identifies a novel species of the genus Capnocytophaga isolated from dog and cat bite wounds in humans.</title>
        <authorList>
            <person name="Zangenah S."/>
            <person name="Abbasi N."/>
            <person name="Andersson A.F."/>
            <person name="Bergman P."/>
        </authorList>
    </citation>
    <scope>NUCLEOTIDE SEQUENCE [LARGE SCALE GENOMIC DNA]</scope>
    <source>
        <strain evidence="7 8">W5</strain>
    </source>
</reference>
<dbReference type="Gene3D" id="3.30.910.30">
    <property type="entry name" value="Peptidase C10 family"/>
    <property type="match status" value="1"/>
</dbReference>
<name>A0ABW8QAW3_9FLAO</name>
<organism evidence="7 8">
    <name type="scientific">Capnocytophaga stomatis</name>
    <dbReference type="NCBI Taxonomy" id="1848904"/>
    <lineage>
        <taxon>Bacteria</taxon>
        <taxon>Pseudomonadati</taxon>
        <taxon>Bacteroidota</taxon>
        <taxon>Flavobacteriia</taxon>
        <taxon>Flavobacteriales</taxon>
        <taxon>Flavobacteriaceae</taxon>
        <taxon>Capnocytophaga</taxon>
    </lineage>
</organism>
<evidence type="ECO:0000256" key="3">
    <source>
        <dbReference type="ARBA" id="ARBA00022729"/>
    </source>
</evidence>
<keyword evidence="5" id="KW-0788">Thiol protease</keyword>